<evidence type="ECO:0000256" key="2">
    <source>
        <dbReference type="ARBA" id="ARBA00011073"/>
    </source>
</evidence>
<dbReference type="FunFam" id="2.60.40.2310:FF:000001">
    <property type="entry name" value="Subtilisin-like protease SBT1.5"/>
    <property type="match status" value="1"/>
</dbReference>
<dbReference type="EMBL" id="KI631306">
    <property type="protein sequence ID" value="EYU28961.1"/>
    <property type="molecule type" value="Genomic_DNA"/>
</dbReference>
<dbReference type="FunFam" id="3.50.30.30:FF:000005">
    <property type="entry name" value="subtilisin-like protease SBT1.5"/>
    <property type="match status" value="1"/>
</dbReference>
<dbReference type="Proteomes" id="UP000030748">
    <property type="component" value="Unassembled WGS sequence"/>
</dbReference>
<dbReference type="GO" id="GO:0005576">
    <property type="term" value="C:extracellular region"/>
    <property type="evidence" value="ECO:0000318"/>
    <property type="project" value="GO_Central"/>
</dbReference>
<dbReference type="InterPro" id="IPR010259">
    <property type="entry name" value="S8pro/Inhibitor_I9"/>
</dbReference>
<dbReference type="InterPro" id="IPR000209">
    <property type="entry name" value="Peptidase_S8/S53_dom"/>
</dbReference>
<dbReference type="InterPro" id="IPR023827">
    <property type="entry name" value="Peptidase_S8_Asp-AS"/>
</dbReference>
<feature type="domain" description="Inhibitor I9" evidence="13">
    <location>
        <begin position="26"/>
        <end position="108"/>
    </location>
</feature>
<dbReference type="Gene3D" id="3.40.50.200">
    <property type="entry name" value="Peptidase S8/S53 domain"/>
    <property type="match status" value="1"/>
</dbReference>
<evidence type="ECO:0000259" key="13">
    <source>
        <dbReference type="Pfam" id="PF05922"/>
    </source>
</evidence>
<evidence type="ECO:0000259" key="11">
    <source>
        <dbReference type="Pfam" id="PF00082"/>
    </source>
</evidence>
<reference evidence="15 16" key="1">
    <citation type="journal article" date="2013" name="Proc. Natl. Acad. Sci. U.S.A.">
        <title>Fine-scale variation in meiotic recombination in Mimulus inferred from population shotgun sequencing.</title>
        <authorList>
            <person name="Hellsten U."/>
            <person name="Wright K.M."/>
            <person name="Jenkins J."/>
            <person name="Shu S."/>
            <person name="Yuan Y."/>
            <person name="Wessler S.R."/>
            <person name="Schmutz J."/>
            <person name="Willis J.H."/>
            <person name="Rokhsar D.S."/>
        </authorList>
    </citation>
    <scope>NUCLEOTIDE SEQUENCE [LARGE SCALE GENOMIC DNA]</scope>
    <source>
        <strain evidence="16">cv. DUN x IM62</strain>
    </source>
</reference>
<dbReference type="SUPFAM" id="SSF52743">
    <property type="entry name" value="Subtilisin-like"/>
    <property type="match status" value="1"/>
</dbReference>
<feature type="active site" description="Charge relay system" evidence="8 9">
    <location>
        <position position="198"/>
    </location>
</feature>
<dbReference type="InterPro" id="IPR041469">
    <property type="entry name" value="Subtilisin-like_FN3"/>
</dbReference>
<keyword evidence="16" id="KW-1185">Reference proteome</keyword>
<dbReference type="Gene3D" id="3.30.70.80">
    <property type="entry name" value="Peptidase S8 propeptide/proteinase inhibitor I9"/>
    <property type="match status" value="1"/>
</dbReference>
<comment type="subcellular location">
    <subcellularLocation>
        <location evidence="1">Secreted</location>
    </subcellularLocation>
</comment>
<dbReference type="CDD" id="cd02120">
    <property type="entry name" value="PA_subtilisin_like"/>
    <property type="match status" value="1"/>
</dbReference>
<dbReference type="eggNOG" id="ENOG502QPQR">
    <property type="taxonomic scope" value="Eukaryota"/>
</dbReference>
<keyword evidence="7" id="KW-0325">Glycoprotein</keyword>
<accession>A0A022QM14</accession>
<evidence type="ECO:0000313" key="15">
    <source>
        <dbReference type="EMBL" id="EYU28961.1"/>
    </source>
</evidence>
<name>A0A022QM14_ERYGU</name>
<dbReference type="Gene3D" id="3.50.30.30">
    <property type="match status" value="1"/>
</dbReference>
<feature type="domain" description="Subtilisin-like protease fibronectin type-III" evidence="14">
    <location>
        <begin position="639"/>
        <end position="737"/>
    </location>
</feature>
<evidence type="ECO:0000256" key="8">
    <source>
        <dbReference type="PIRSR" id="PIRSR615500-1"/>
    </source>
</evidence>
<dbReference type="GO" id="GO:0004252">
    <property type="term" value="F:serine-type endopeptidase activity"/>
    <property type="evidence" value="ECO:0000318"/>
    <property type="project" value="GO_Central"/>
</dbReference>
<proteinExistence type="inferred from homology"/>
<evidence type="ECO:0000256" key="9">
    <source>
        <dbReference type="PROSITE-ProRule" id="PRU01240"/>
    </source>
</evidence>
<keyword evidence="6 9" id="KW-0720">Serine protease</keyword>
<dbReference type="Pfam" id="PF17766">
    <property type="entry name" value="fn3_6"/>
    <property type="match status" value="1"/>
</dbReference>
<evidence type="ECO:0000256" key="6">
    <source>
        <dbReference type="ARBA" id="ARBA00022825"/>
    </source>
</evidence>
<dbReference type="PROSITE" id="PS00136">
    <property type="entry name" value="SUBTILASE_ASP"/>
    <property type="match status" value="1"/>
</dbReference>
<dbReference type="PhylomeDB" id="A0A022QM14"/>
<dbReference type="InterPro" id="IPR037045">
    <property type="entry name" value="S8pro/Inhibitor_I9_sf"/>
</dbReference>
<dbReference type="Pfam" id="PF02225">
    <property type="entry name" value="PA"/>
    <property type="match status" value="1"/>
</dbReference>
<dbReference type="FunFam" id="3.40.50.200:FF:000006">
    <property type="entry name" value="Subtilisin-like protease SBT1.5"/>
    <property type="match status" value="1"/>
</dbReference>
<evidence type="ECO:0000259" key="12">
    <source>
        <dbReference type="Pfam" id="PF02225"/>
    </source>
</evidence>
<dbReference type="Pfam" id="PF05922">
    <property type="entry name" value="Inhibitor_I9"/>
    <property type="match status" value="1"/>
</dbReference>
<sequence length="740" mass="78192">MGFTSFLCIICILNLNQILNAENLDVYIVHVDPSQSENLETSYDSFLPTTTNPAAASANDNNNRPRILHRYRNVFSGFAAKLSIADVEAMRQMNGFVSARPEKVFPLHTTHTPNFLGLIQNSGFWKDSNYGKGVIVGLLDSGISPDHPSFSDEGMPPPPPKWRGECQFGSKNACNNKLIGAKYFTNGNATTPFDEEGHGTHTAATAAGSFVGGANIYGNAAGTAAGMAPLAHVAMYRVCSPSGCSESDIMAGMDAAIEDGVDVISISLGGGSPTAFDKDNIAIGAFRAMEKGIVVSCSAGNNGPALVSLSNEAPWILTVGASTIDRKIKATAVLGNNEEYDGETAFQPNDFPSTTKLGLVFPGQISNMSLYCGEGALDENIVRGKIVLCEIGGTGTRVDKGKAVKNAGGAAMILMNQQAQGDTTRAEAHVLPAIHVNYVDALKIKAYVSSNPNPIATIVFKGTVIGDNRAPVVAAFSSRGPSLLSPGILKPDIIGPGVNILAAWPVSVENKTDTKSTFNMVSGTSMSCPHLSGVAALLKSAHPDWLPAVIKSAIMTTADQVNLGGNPIETELLKPADVFAIGAGHVNPSRANDPGLVYDIQPHEYVSYLCGMNFTESQVGVIVQRKVDCSKETRIAESQLNYPSFSIVLGSTPQTYSRTVTNVGECESSYDVEIGSPEGVTVVVEPVKLDFTKLGQTLSYNVTFTRSDGGTLTTDDYVQGFVTWHSGKYSVRSPIAVVIG</sequence>
<dbReference type="PRINTS" id="PR00723">
    <property type="entry name" value="SUBTILISIN"/>
</dbReference>
<evidence type="ECO:0000259" key="14">
    <source>
        <dbReference type="Pfam" id="PF17766"/>
    </source>
</evidence>
<dbReference type="InterPro" id="IPR034197">
    <property type="entry name" value="Peptidases_S8_3"/>
</dbReference>
<evidence type="ECO:0000256" key="4">
    <source>
        <dbReference type="ARBA" id="ARBA00022729"/>
    </source>
</evidence>
<keyword evidence="5 9" id="KW-0378">Hydrolase</keyword>
<protein>
    <recommendedName>
        <fullName evidence="17">Subtilisin-like protease fibronectin type-III domain-containing protein</fullName>
    </recommendedName>
</protein>
<dbReference type="MEROPS" id="S08.006"/>
<evidence type="ECO:0000256" key="1">
    <source>
        <dbReference type="ARBA" id="ARBA00004613"/>
    </source>
</evidence>
<feature type="domain" description="Peptidase S8/S53" evidence="11">
    <location>
        <begin position="131"/>
        <end position="563"/>
    </location>
</feature>
<keyword evidence="3 9" id="KW-0645">Protease</keyword>
<dbReference type="InterPro" id="IPR003137">
    <property type="entry name" value="PA_domain"/>
</dbReference>
<evidence type="ECO:0000256" key="10">
    <source>
        <dbReference type="SAM" id="SignalP"/>
    </source>
</evidence>
<organism evidence="15 16">
    <name type="scientific">Erythranthe guttata</name>
    <name type="common">Yellow monkey flower</name>
    <name type="synonym">Mimulus guttatus</name>
    <dbReference type="NCBI Taxonomy" id="4155"/>
    <lineage>
        <taxon>Eukaryota</taxon>
        <taxon>Viridiplantae</taxon>
        <taxon>Streptophyta</taxon>
        <taxon>Embryophyta</taxon>
        <taxon>Tracheophyta</taxon>
        <taxon>Spermatophyta</taxon>
        <taxon>Magnoliopsida</taxon>
        <taxon>eudicotyledons</taxon>
        <taxon>Gunneridae</taxon>
        <taxon>Pentapetalae</taxon>
        <taxon>asterids</taxon>
        <taxon>lamiids</taxon>
        <taxon>Lamiales</taxon>
        <taxon>Phrymaceae</taxon>
        <taxon>Erythranthe</taxon>
    </lineage>
</organism>
<dbReference type="Pfam" id="PF00082">
    <property type="entry name" value="Peptidase_S8"/>
    <property type="match status" value="1"/>
</dbReference>
<feature type="signal peptide" evidence="10">
    <location>
        <begin position="1"/>
        <end position="21"/>
    </location>
</feature>
<dbReference type="PROSITE" id="PS51892">
    <property type="entry name" value="SUBTILASE"/>
    <property type="match status" value="1"/>
</dbReference>
<dbReference type="InterPro" id="IPR015500">
    <property type="entry name" value="Peptidase_S8_subtilisin-rel"/>
</dbReference>
<dbReference type="AlphaFoldDB" id="A0A022QM14"/>
<comment type="similarity">
    <text evidence="2 9">Belongs to the peptidase S8 family.</text>
</comment>
<feature type="active site" description="Charge relay system" evidence="8 9">
    <location>
        <position position="525"/>
    </location>
</feature>
<gene>
    <name evidence="15" type="ORF">MIMGU_mgv1a020058mg</name>
</gene>
<dbReference type="PANTHER" id="PTHR10795">
    <property type="entry name" value="PROPROTEIN CONVERTASE SUBTILISIN/KEXIN"/>
    <property type="match status" value="1"/>
</dbReference>
<feature type="active site" description="Charge relay system" evidence="8 9">
    <location>
        <position position="140"/>
    </location>
</feature>
<dbReference type="GO" id="GO:0006508">
    <property type="term" value="P:proteolysis"/>
    <property type="evidence" value="ECO:0007669"/>
    <property type="project" value="UniProtKB-KW"/>
</dbReference>
<evidence type="ECO:0000313" key="16">
    <source>
        <dbReference type="Proteomes" id="UP000030748"/>
    </source>
</evidence>
<keyword evidence="4 10" id="KW-0732">Signal</keyword>
<evidence type="ECO:0000256" key="5">
    <source>
        <dbReference type="ARBA" id="ARBA00022801"/>
    </source>
</evidence>
<evidence type="ECO:0008006" key="17">
    <source>
        <dbReference type="Google" id="ProtNLM"/>
    </source>
</evidence>
<dbReference type="InterPro" id="IPR036852">
    <property type="entry name" value="Peptidase_S8/S53_dom_sf"/>
</dbReference>
<dbReference type="InterPro" id="IPR045051">
    <property type="entry name" value="SBT"/>
</dbReference>
<dbReference type="CDD" id="cd04852">
    <property type="entry name" value="Peptidases_S8_3"/>
    <property type="match status" value="1"/>
</dbReference>
<evidence type="ECO:0000256" key="3">
    <source>
        <dbReference type="ARBA" id="ARBA00022670"/>
    </source>
</evidence>
<dbReference type="Gene3D" id="2.60.40.2310">
    <property type="match status" value="1"/>
</dbReference>
<feature type="domain" description="PA" evidence="12">
    <location>
        <begin position="378"/>
        <end position="444"/>
    </location>
</feature>
<feature type="chain" id="PRO_5001506971" description="Subtilisin-like protease fibronectin type-III domain-containing protein" evidence="10">
    <location>
        <begin position="22"/>
        <end position="740"/>
    </location>
</feature>
<evidence type="ECO:0000256" key="7">
    <source>
        <dbReference type="ARBA" id="ARBA00023180"/>
    </source>
</evidence>